<name>A0A9Q8T436_9PEZI</name>
<dbReference type="KEGG" id="clup:CLUP02_14338"/>
<dbReference type="AlphaFoldDB" id="A0A9Q8T436"/>
<feature type="region of interest" description="Disordered" evidence="1">
    <location>
        <begin position="1"/>
        <end position="27"/>
    </location>
</feature>
<keyword evidence="3" id="KW-1185">Reference proteome</keyword>
<dbReference type="GeneID" id="73348278"/>
<feature type="region of interest" description="Disordered" evidence="1">
    <location>
        <begin position="50"/>
        <end position="87"/>
    </location>
</feature>
<evidence type="ECO:0000256" key="1">
    <source>
        <dbReference type="SAM" id="MobiDB-lite"/>
    </source>
</evidence>
<reference evidence="2" key="1">
    <citation type="journal article" date="2021" name="Mol. Plant Microbe Interact.">
        <title>Complete Genome Sequence of the Plant-Pathogenic Fungus Colletotrichum lupini.</title>
        <authorList>
            <person name="Baroncelli R."/>
            <person name="Pensec F."/>
            <person name="Da Lio D."/>
            <person name="Boufleur T."/>
            <person name="Vicente I."/>
            <person name="Sarrocco S."/>
            <person name="Picot A."/>
            <person name="Baraldi E."/>
            <person name="Sukno S."/>
            <person name="Thon M."/>
            <person name="Le Floch G."/>
        </authorList>
    </citation>
    <scope>NUCLEOTIDE SEQUENCE</scope>
    <source>
        <strain evidence="2">IMI 504893</strain>
    </source>
</reference>
<dbReference type="RefSeq" id="XP_049150414.1">
    <property type="nucleotide sequence ID" value="XM_049293268.1"/>
</dbReference>
<accession>A0A9Q8T436</accession>
<dbReference type="EMBL" id="CP019479">
    <property type="protein sequence ID" value="UQC88813.1"/>
    <property type="molecule type" value="Genomic_DNA"/>
</dbReference>
<gene>
    <name evidence="2" type="ORF">CLUP02_14338</name>
</gene>
<sequence length="122" mass="13388">MIDEWRSERARTLELEQGSDRRGGGAVSQTHALNLTIRLRTNKKRLCVAPRSHHAALQSAQGSSELPLSELPGNTREPNTTEQRPNPTCAALKKKVVDACSPSILSSGRLDPPKGRIIMRVL</sequence>
<dbReference type="Proteomes" id="UP000830671">
    <property type="component" value="Chromosome 7"/>
</dbReference>
<evidence type="ECO:0000313" key="2">
    <source>
        <dbReference type="EMBL" id="UQC88813.1"/>
    </source>
</evidence>
<evidence type="ECO:0000313" key="3">
    <source>
        <dbReference type="Proteomes" id="UP000830671"/>
    </source>
</evidence>
<organism evidence="2 3">
    <name type="scientific">Colletotrichum lupini</name>
    <dbReference type="NCBI Taxonomy" id="145971"/>
    <lineage>
        <taxon>Eukaryota</taxon>
        <taxon>Fungi</taxon>
        <taxon>Dikarya</taxon>
        <taxon>Ascomycota</taxon>
        <taxon>Pezizomycotina</taxon>
        <taxon>Sordariomycetes</taxon>
        <taxon>Hypocreomycetidae</taxon>
        <taxon>Glomerellales</taxon>
        <taxon>Glomerellaceae</taxon>
        <taxon>Colletotrichum</taxon>
        <taxon>Colletotrichum acutatum species complex</taxon>
    </lineage>
</organism>
<protein>
    <submittedName>
        <fullName evidence="2">Uncharacterized protein</fullName>
    </submittedName>
</protein>
<proteinExistence type="predicted"/>
<feature type="compositionally biased region" description="Basic and acidic residues" evidence="1">
    <location>
        <begin position="1"/>
        <end position="23"/>
    </location>
</feature>
<feature type="compositionally biased region" description="Polar residues" evidence="1">
    <location>
        <begin position="76"/>
        <end position="86"/>
    </location>
</feature>